<comment type="caution">
    <text evidence="4">The sequence shown here is derived from an EMBL/GenBank/DDBJ whole genome shotgun (WGS) entry which is preliminary data.</text>
</comment>
<dbReference type="Gene3D" id="2.40.37.10">
    <property type="entry name" value="Lyase, Ornithine Decarboxylase, Chain A, domain 1"/>
    <property type="match status" value="1"/>
</dbReference>
<keyword evidence="2" id="KW-0663">Pyridoxal phosphate</keyword>
<evidence type="ECO:0000313" key="5">
    <source>
        <dbReference type="Proteomes" id="UP001409291"/>
    </source>
</evidence>
<accession>A0ABV0C1J7</accession>
<name>A0ABV0C1J7_9SPHI</name>
<dbReference type="Gene3D" id="3.20.20.10">
    <property type="entry name" value="Alanine racemase"/>
    <property type="match status" value="1"/>
</dbReference>
<dbReference type="SUPFAM" id="SSF50621">
    <property type="entry name" value="Alanine racemase C-terminal domain-like"/>
    <property type="match status" value="1"/>
</dbReference>
<evidence type="ECO:0000256" key="2">
    <source>
        <dbReference type="ARBA" id="ARBA00022898"/>
    </source>
</evidence>
<dbReference type="InterPro" id="IPR009006">
    <property type="entry name" value="Ala_racemase/Decarboxylase_C"/>
</dbReference>
<organism evidence="4 5">
    <name type="scientific">Sphingobacterium kitahiroshimense</name>
    <dbReference type="NCBI Taxonomy" id="470446"/>
    <lineage>
        <taxon>Bacteria</taxon>
        <taxon>Pseudomonadati</taxon>
        <taxon>Bacteroidota</taxon>
        <taxon>Sphingobacteriia</taxon>
        <taxon>Sphingobacteriales</taxon>
        <taxon>Sphingobacteriaceae</taxon>
        <taxon>Sphingobacterium</taxon>
    </lineage>
</organism>
<evidence type="ECO:0000313" key="4">
    <source>
        <dbReference type="EMBL" id="MEN5379492.1"/>
    </source>
</evidence>
<dbReference type="PANTHER" id="PTHR43295:SF9">
    <property type="entry name" value="BIOSYNTHETIC ARGININE DECARBOXYLASE"/>
    <property type="match status" value="1"/>
</dbReference>
<evidence type="ECO:0000256" key="1">
    <source>
        <dbReference type="ARBA" id="ARBA00001933"/>
    </source>
</evidence>
<dbReference type="PANTHER" id="PTHR43295">
    <property type="entry name" value="ARGININE DECARBOXYLASE"/>
    <property type="match status" value="1"/>
</dbReference>
<dbReference type="InterPro" id="IPR029066">
    <property type="entry name" value="PLP-binding_barrel"/>
</dbReference>
<dbReference type="InterPro" id="IPR022644">
    <property type="entry name" value="De-COase2_N"/>
</dbReference>
<keyword evidence="5" id="KW-1185">Reference proteome</keyword>
<dbReference type="EMBL" id="JBDJNQ010000010">
    <property type="protein sequence ID" value="MEN5379492.1"/>
    <property type="molecule type" value="Genomic_DNA"/>
</dbReference>
<dbReference type="InterPro" id="IPR002985">
    <property type="entry name" value="Arg_decrbxlase"/>
</dbReference>
<gene>
    <name evidence="4" type="ORF">ABE541_19655</name>
</gene>
<proteinExistence type="predicted"/>
<dbReference type="SUPFAM" id="SSF51419">
    <property type="entry name" value="PLP-binding barrel"/>
    <property type="match status" value="1"/>
</dbReference>
<feature type="domain" description="Orn/DAP/Arg decarboxylase 2 N-terminal" evidence="3">
    <location>
        <begin position="66"/>
        <end position="310"/>
    </location>
</feature>
<dbReference type="RefSeq" id="WP_346582267.1">
    <property type="nucleotide sequence ID" value="NZ_JBDJNQ010000010.1"/>
</dbReference>
<protein>
    <submittedName>
        <fullName evidence="4">Arginine decarboxylase</fullName>
    </submittedName>
</protein>
<evidence type="ECO:0000259" key="3">
    <source>
        <dbReference type="Pfam" id="PF02784"/>
    </source>
</evidence>
<comment type="cofactor">
    <cofactor evidence="1">
        <name>pyridoxal 5'-phosphate</name>
        <dbReference type="ChEBI" id="CHEBI:597326"/>
    </cofactor>
</comment>
<sequence length="459" mass="52476">MKEKLLIHQEVNLPNAFDIKDFKLFYRDIDLFRLSKKQGTPLRFTYLPSILEKIDEMKSNFNKAIRKTSYQGTYTYYYCTKSSHFQHIIKKALQADIGIEISSAYDIDLIQSLIEDGHVKKGTKIICNGYKTSDYQRGIMSLIKQNHCAVTPMVDSPSELIYYCNNINRNTSLNVGIRVNLSFLSAYPKESRFGLSPEDIITCYQRDIKHNQQITLTTLHFFNENGLSSDDQYWDVLEAIVHFYCQLKRLNPHLTTLDIGGGMPFQSTANDNFDIPYLVRCIVSTILGICQQECVPEPDIVTEFGKYTVAEATTTIFKIQEKKQGEKINWGIIDGSFITHLPDTWAIQQEYPVFAVNNLQEENKPFILGGLTCDSADVYPNVKEHKTVMLPHSDQEQFVAFMHTGAYQEALSGFGGVNHCLIPSPKHIIIDQGDNDELEFTTFSEKQTSDQLLQILGYR</sequence>
<reference evidence="4 5" key="1">
    <citation type="submission" date="2024-04" db="EMBL/GenBank/DDBJ databases">
        <title>WGS of bacteria from Torrens River.</title>
        <authorList>
            <person name="Wyrsch E.R."/>
            <person name="Drigo B."/>
        </authorList>
    </citation>
    <scope>NUCLEOTIDE SEQUENCE [LARGE SCALE GENOMIC DNA]</scope>
    <source>
        <strain evidence="4 5">TWI391</strain>
    </source>
</reference>
<dbReference type="Proteomes" id="UP001409291">
    <property type="component" value="Unassembled WGS sequence"/>
</dbReference>
<dbReference type="Pfam" id="PF02784">
    <property type="entry name" value="Orn_Arg_deC_N"/>
    <property type="match status" value="1"/>
</dbReference>